<protein>
    <submittedName>
        <fullName evidence="1">Uncharacterized protein</fullName>
    </submittedName>
</protein>
<name>A0A8S5P1Y9_9CAUD</name>
<reference evidence="1" key="1">
    <citation type="journal article" date="2021" name="Proc. Natl. Acad. Sci. U.S.A.">
        <title>A Catalog of Tens of Thousands of Viruses from Human Metagenomes Reveals Hidden Associations with Chronic Diseases.</title>
        <authorList>
            <person name="Tisza M.J."/>
            <person name="Buck C.B."/>
        </authorList>
    </citation>
    <scope>NUCLEOTIDE SEQUENCE</scope>
    <source>
        <strain evidence="1">CtLnO19</strain>
    </source>
</reference>
<dbReference type="EMBL" id="BK015301">
    <property type="protein sequence ID" value="DAE00244.1"/>
    <property type="molecule type" value="Genomic_DNA"/>
</dbReference>
<proteinExistence type="predicted"/>
<organism evidence="1">
    <name type="scientific">Myoviridae sp. ctLnO19</name>
    <dbReference type="NCBI Taxonomy" id="2825085"/>
    <lineage>
        <taxon>Viruses</taxon>
        <taxon>Duplodnaviria</taxon>
        <taxon>Heunggongvirae</taxon>
        <taxon>Uroviricota</taxon>
        <taxon>Caudoviricetes</taxon>
    </lineage>
</organism>
<evidence type="ECO:0000313" key="1">
    <source>
        <dbReference type="EMBL" id="DAE00244.1"/>
    </source>
</evidence>
<accession>A0A8S5P1Y9</accession>
<sequence>MVTFTSTETMKSRGLEINIRELLIHRALPWHHSQLLCIIQLLNVTDEQTG</sequence>